<keyword evidence="1" id="KW-0732">Signal</keyword>
<feature type="chain" id="PRO_5019211767" evidence="1">
    <location>
        <begin position="17"/>
        <end position="217"/>
    </location>
</feature>
<evidence type="ECO:0000313" key="2">
    <source>
        <dbReference type="EMBL" id="PPR02926.1"/>
    </source>
</evidence>
<keyword evidence="3" id="KW-1185">Reference proteome</keyword>
<accession>A0A409YIV8</accession>
<comment type="caution">
    <text evidence="2">The sequence shown here is derived from an EMBL/GenBank/DDBJ whole genome shotgun (WGS) entry which is preliminary data.</text>
</comment>
<name>A0A409YIV8_9AGAR</name>
<organism evidence="2 3">
    <name type="scientific">Gymnopilus dilepis</name>
    <dbReference type="NCBI Taxonomy" id="231916"/>
    <lineage>
        <taxon>Eukaryota</taxon>
        <taxon>Fungi</taxon>
        <taxon>Dikarya</taxon>
        <taxon>Basidiomycota</taxon>
        <taxon>Agaricomycotina</taxon>
        <taxon>Agaricomycetes</taxon>
        <taxon>Agaricomycetidae</taxon>
        <taxon>Agaricales</taxon>
        <taxon>Agaricineae</taxon>
        <taxon>Hymenogastraceae</taxon>
        <taxon>Gymnopilus</taxon>
    </lineage>
</organism>
<protein>
    <submittedName>
        <fullName evidence="2">Uncharacterized protein</fullName>
    </submittedName>
</protein>
<proteinExistence type="predicted"/>
<dbReference type="Proteomes" id="UP000284706">
    <property type="component" value="Unassembled WGS sequence"/>
</dbReference>
<dbReference type="EMBL" id="NHYE01000801">
    <property type="protein sequence ID" value="PPR02926.1"/>
    <property type="molecule type" value="Genomic_DNA"/>
</dbReference>
<dbReference type="AlphaFoldDB" id="A0A409YIV8"/>
<feature type="signal peptide" evidence="1">
    <location>
        <begin position="1"/>
        <end position="16"/>
    </location>
</feature>
<evidence type="ECO:0000313" key="3">
    <source>
        <dbReference type="Proteomes" id="UP000284706"/>
    </source>
</evidence>
<sequence length="217" mass="24480">MTKRLISLLGMYFVGGEIVAGFRDSSTDDFGMRLNGNIQLNEKPPLGWVPMRKTTYSVTLQHEEQYIDWSMVAYHSDNDPNGDQLLKVQNIPVLKNLRPRSHCSWSRRVLRPTIDLQHPRNKPSTKRVLKRKYWLSFEPNPPETGDIPLTPRHCSSSIDGGEATPAPILLPVVAQHPSTFASADPFPVVPAHVALTSIVYTKSYTLEFALAYPKDKE</sequence>
<gene>
    <name evidence="2" type="ORF">CVT26_009781</name>
</gene>
<evidence type="ECO:0000256" key="1">
    <source>
        <dbReference type="SAM" id="SignalP"/>
    </source>
</evidence>
<dbReference type="InParanoid" id="A0A409YIV8"/>
<reference evidence="2 3" key="1">
    <citation type="journal article" date="2018" name="Evol. Lett.">
        <title>Horizontal gene cluster transfer increased hallucinogenic mushroom diversity.</title>
        <authorList>
            <person name="Reynolds H.T."/>
            <person name="Vijayakumar V."/>
            <person name="Gluck-Thaler E."/>
            <person name="Korotkin H.B."/>
            <person name="Matheny P.B."/>
            <person name="Slot J.C."/>
        </authorList>
    </citation>
    <scope>NUCLEOTIDE SEQUENCE [LARGE SCALE GENOMIC DNA]</scope>
    <source>
        <strain evidence="2 3">SRW20</strain>
    </source>
</reference>